<dbReference type="AlphaFoldDB" id="A0A2Y8IBD4"/>
<dbReference type="RefSeq" id="WP_000201271.1">
    <property type="nucleotide sequence ID" value="NZ_BGFC01000094.1"/>
</dbReference>
<gene>
    <name evidence="1" type="ORF">NCTC11181_04503</name>
    <name evidence="2" type="ORF">NCTC11181_04922</name>
</gene>
<evidence type="ECO:0000313" key="3">
    <source>
        <dbReference type="Proteomes" id="UP000254219"/>
    </source>
</evidence>
<dbReference type="EMBL" id="UFYN01000008">
    <property type="protein sequence ID" value="STE75652.1"/>
    <property type="molecule type" value="Genomic_DNA"/>
</dbReference>
<evidence type="ECO:0000313" key="2">
    <source>
        <dbReference type="EMBL" id="STE75652.1"/>
    </source>
</evidence>
<evidence type="ECO:0008006" key="4">
    <source>
        <dbReference type="Google" id="ProtNLM"/>
    </source>
</evidence>
<proteinExistence type="predicted"/>
<name>A0A2Y8IBD4_ECOLX</name>
<protein>
    <recommendedName>
        <fullName evidence="4">DUF2163 domain-containing protein</fullName>
    </recommendedName>
</protein>
<organism evidence="2 3">
    <name type="scientific">Escherichia coli</name>
    <dbReference type="NCBI Taxonomy" id="562"/>
    <lineage>
        <taxon>Bacteria</taxon>
        <taxon>Pseudomonadati</taxon>
        <taxon>Pseudomonadota</taxon>
        <taxon>Gammaproteobacteria</taxon>
        <taxon>Enterobacterales</taxon>
        <taxon>Enterobacteriaceae</taxon>
        <taxon>Escherichia</taxon>
    </lineage>
</organism>
<sequence length="217" mass="24734">MATIQESFSKLCTNLDFIEVYNDQTGQNVSRLTLPQLFSTGSMFHIIEVITASGDVLRLTDGYFDLDYNGFTYLATGDFLQISSNTEEKEINNNGINVTVSNVREEYITLIRNKQFDKSDVKIEMVFLNPNTGKVETTYPVFRGVVDSIGINIEHEDDECKNESEFQLNSIWEVLDKNARSHASDGIHRSYVGNENDLFFSRAGKWNSESKWHSSKK</sequence>
<accession>A0A2Y8IBD4</accession>
<dbReference type="EMBL" id="UFYN01000005">
    <property type="protein sequence ID" value="STE75082.1"/>
    <property type="molecule type" value="Genomic_DNA"/>
</dbReference>
<dbReference type="Proteomes" id="UP000254219">
    <property type="component" value="Unassembled WGS sequence"/>
</dbReference>
<reference evidence="2 3" key="1">
    <citation type="submission" date="2018-06" db="EMBL/GenBank/DDBJ databases">
        <authorList>
            <consortium name="Pathogen Informatics"/>
            <person name="Doyle S."/>
        </authorList>
    </citation>
    <scope>NUCLEOTIDE SEQUENCE [LARGE SCALE GENOMIC DNA]</scope>
    <source>
        <strain evidence="2 3">NCTC11181</strain>
    </source>
</reference>
<evidence type="ECO:0000313" key="1">
    <source>
        <dbReference type="EMBL" id="STE75082.1"/>
    </source>
</evidence>